<dbReference type="InterPro" id="IPR020802">
    <property type="entry name" value="TesA-like"/>
</dbReference>
<proteinExistence type="predicted"/>
<dbReference type="PATRIC" id="fig|749414.3.peg.2047"/>
<dbReference type="HOGENOM" id="CLU_522646_0_0_11"/>
<dbReference type="STRING" id="749414.SBI_01978"/>
<dbReference type="EMBL" id="CP002047">
    <property type="protein sequence ID" value="ADI05099.1"/>
    <property type="molecule type" value="Genomic_DNA"/>
</dbReference>
<dbReference type="PROSITE" id="PS50075">
    <property type="entry name" value="CARRIER"/>
    <property type="match status" value="1"/>
</dbReference>
<dbReference type="Gene3D" id="1.10.1200.10">
    <property type="entry name" value="ACP-like"/>
    <property type="match status" value="1"/>
</dbReference>
<dbReference type="GO" id="GO:0004312">
    <property type="term" value="F:fatty acid synthase activity"/>
    <property type="evidence" value="ECO:0007669"/>
    <property type="project" value="TreeGrafter"/>
</dbReference>
<dbReference type="Gene3D" id="3.40.50.720">
    <property type="entry name" value="NAD(P)-binding Rossmann-like Domain"/>
    <property type="match status" value="1"/>
</dbReference>
<keyword evidence="3" id="KW-0808">Transferase</keyword>
<gene>
    <name evidence="7" type="ordered locus">SBI_01978</name>
</gene>
<accession>D7BRD6</accession>
<dbReference type="InterPro" id="IPR050091">
    <property type="entry name" value="PKS_NRPS_Biosynth_Enz"/>
</dbReference>
<evidence type="ECO:0000256" key="1">
    <source>
        <dbReference type="ARBA" id="ARBA00022450"/>
    </source>
</evidence>
<evidence type="ECO:0000256" key="5">
    <source>
        <dbReference type="SAM" id="MobiDB-lite"/>
    </source>
</evidence>
<feature type="compositionally biased region" description="Polar residues" evidence="5">
    <location>
        <begin position="234"/>
        <end position="246"/>
    </location>
</feature>
<organism evidence="7 8">
    <name type="scientific">Streptomyces bingchenggensis (strain BCW-1)</name>
    <dbReference type="NCBI Taxonomy" id="749414"/>
    <lineage>
        <taxon>Bacteria</taxon>
        <taxon>Bacillati</taxon>
        <taxon>Actinomycetota</taxon>
        <taxon>Actinomycetes</taxon>
        <taxon>Kitasatosporales</taxon>
        <taxon>Streptomycetaceae</taxon>
        <taxon>Streptomyces</taxon>
    </lineage>
</organism>
<dbReference type="Pfam" id="PF00550">
    <property type="entry name" value="PP-binding"/>
    <property type="match status" value="1"/>
</dbReference>
<dbReference type="PANTHER" id="PTHR43775">
    <property type="entry name" value="FATTY ACID SYNTHASE"/>
    <property type="match status" value="1"/>
</dbReference>
<dbReference type="Gene3D" id="3.40.50.1820">
    <property type="entry name" value="alpha/beta hydrolase"/>
    <property type="match status" value="1"/>
</dbReference>
<feature type="region of interest" description="Disordered" evidence="5">
    <location>
        <begin position="226"/>
        <end position="246"/>
    </location>
</feature>
<reference evidence="7 8" key="1">
    <citation type="journal article" date="2010" name="J. Bacteriol.">
        <title>Genome sequence of the milbemycin-producing bacterium Streptomyces bingchenggensis.</title>
        <authorList>
            <person name="Wang X.J."/>
            <person name="Yan Y.J."/>
            <person name="Zhang B."/>
            <person name="An J."/>
            <person name="Wang J.J."/>
            <person name="Tian J."/>
            <person name="Jiang L."/>
            <person name="Chen Y.H."/>
            <person name="Huang S.X."/>
            <person name="Yin M."/>
            <person name="Zhang J."/>
            <person name="Gao A.L."/>
            <person name="Liu C.X."/>
            <person name="Zhu Z.X."/>
            <person name="Xiang W.S."/>
        </authorList>
    </citation>
    <scope>NUCLEOTIDE SEQUENCE [LARGE SCALE GENOMIC DNA]</scope>
    <source>
        <strain evidence="7 8">BCW-1</strain>
    </source>
</reference>
<dbReference type="InterPro" id="IPR013968">
    <property type="entry name" value="PKS_KR"/>
</dbReference>
<dbReference type="eggNOG" id="COG1020">
    <property type="taxonomic scope" value="Bacteria"/>
</dbReference>
<dbReference type="KEGG" id="sbh:SBI_01978"/>
<sequence>MFSSLAGVSGAAGQGNYAAANAFLDALAGYRVARGQAATSLAWGAWEQSAGMTATLDGAELRRSARTGLPPLSVAQGLALFDAAVPLRHANPVPVRMNMATLRAHADQLPPLMRALVPPTRRTATAATPDGTGPDWLRRRLAGLTEDQQDTAVEELVRGYAATLLGHGEAAAVHPERDFLELGFDSLSAIELRNKLTALTGLRLSPMLVFDKKTPAELARWIRREFAGPGGTGPQPTSREGTAGEQDTVSRMFRTAVVEDKVGDGFHMLQAIAKIRPTYDQPDDPRHMARPVSLADGPATPRLICLSSTVVNGGVHQYARLASHFRGTRPVSAIPLPGYGAGESLPATAEVALRTLAASIEQAADHDPYVLVGHSSAGALAYSVTGHLERTGGRLPESVVMMDTFRPTGVESQGSLVGGLLDQIFRSESEFGEFHSARLSGMAHWFEIAAHLEYEPVPMPVLFLQCAEGFPGAESEFDRWRSSPLDPSHTVRPMAANHFSVIEEKAADTARAIEEWLVPGR</sequence>
<evidence type="ECO:0000259" key="6">
    <source>
        <dbReference type="PROSITE" id="PS50075"/>
    </source>
</evidence>
<dbReference type="PROSITE" id="PS00012">
    <property type="entry name" value="PHOSPHOPANTETHEINE"/>
    <property type="match status" value="1"/>
</dbReference>
<evidence type="ECO:0000256" key="4">
    <source>
        <dbReference type="ARBA" id="ARBA00023268"/>
    </source>
</evidence>
<keyword evidence="8" id="KW-1185">Reference proteome</keyword>
<evidence type="ECO:0000256" key="3">
    <source>
        <dbReference type="ARBA" id="ARBA00022679"/>
    </source>
</evidence>
<name>D7BRD6_STRBB</name>
<evidence type="ECO:0000313" key="7">
    <source>
        <dbReference type="EMBL" id="ADI05099.1"/>
    </source>
</evidence>
<dbReference type="InterPro" id="IPR009081">
    <property type="entry name" value="PP-bd_ACP"/>
</dbReference>
<dbReference type="InterPro" id="IPR036736">
    <property type="entry name" value="ACP-like_sf"/>
</dbReference>
<dbReference type="InterPro" id="IPR020806">
    <property type="entry name" value="PKS_PP-bd"/>
</dbReference>
<evidence type="ECO:0000313" key="8">
    <source>
        <dbReference type="Proteomes" id="UP000000377"/>
    </source>
</evidence>
<dbReference type="Pfam" id="PF00975">
    <property type="entry name" value="Thioesterase"/>
    <property type="match status" value="1"/>
</dbReference>
<dbReference type="InterPro" id="IPR006162">
    <property type="entry name" value="Ppantetheine_attach_site"/>
</dbReference>
<dbReference type="GO" id="GO:0017000">
    <property type="term" value="P:antibiotic biosynthetic process"/>
    <property type="evidence" value="ECO:0007669"/>
    <property type="project" value="UniProtKB-ARBA"/>
</dbReference>
<feature type="domain" description="Carrier" evidence="6">
    <location>
        <begin position="151"/>
        <end position="226"/>
    </location>
</feature>
<dbReference type="Proteomes" id="UP000000377">
    <property type="component" value="Chromosome"/>
</dbReference>
<dbReference type="Pfam" id="PF08659">
    <property type="entry name" value="KR"/>
    <property type="match status" value="1"/>
</dbReference>
<evidence type="ECO:0000256" key="2">
    <source>
        <dbReference type="ARBA" id="ARBA00022553"/>
    </source>
</evidence>
<dbReference type="RefSeq" id="WP_014174578.1">
    <property type="nucleotide sequence ID" value="NC_016582.1"/>
</dbReference>
<dbReference type="PANTHER" id="PTHR43775:SF51">
    <property type="entry name" value="INACTIVE PHENOLPHTHIOCEROL SYNTHESIS POLYKETIDE SYNTHASE TYPE I PKS1-RELATED"/>
    <property type="match status" value="1"/>
</dbReference>
<dbReference type="eggNOG" id="COG3319">
    <property type="taxonomic scope" value="Bacteria"/>
</dbReference>
<protein>
    <submittedName>
        <fullName evidence="7">Beta-ketoacyl synthase</fullName>
    </submittedName>
</protein>
<dbReference type="GO" id="GO:0006633">
    <property type="term" value="P:fatty acid biosynthetic process"/>
    <property type="evidence" value="ECO:0007669"/>
    <property type="project" value="TreeGrafter"/>
</dbReference>
<dbReference type="SUPFAM" id="SSF51735">
    <property type="entry name" value="NAD(P)-binding Rossmann-fold domains"/>
    <property type="match status" value="1"/>
</dbReference>
<dbReference type="SMART" id="SM00823">
    <property type="entry name" value="PKS_PP"/>
    <property type="match status" value="1"/>
</dbReference>
<dbReference type="SMART" id="SM00824">
    <property type="entry name" value="PKS_TE"/>
    <property type="match status" value="1"/>
</dbReference>
<dbReference type="InterPro" id="IPR036291">
    <property type="entry name" value="NAD(P)-bd_dom_sf"/>
</dbReference>
<keyword evidence="1" id="KW-0596">Phosphopantetheine</keyword>
<keyword evidence="4" id="KW-0511">Multifunctional enzyme</keyword>
<dbReference type="SUPFAM" id="SSF53474">
    <property type="entry name" value="alpha/beta-Hydrolases"/>
    <property type="match status" value="1"/>
</dbReference>
<dbReference type="InterPro" id="IPR001031">
    <property type="entry name" value="Thioesterase"/>
</dbReference>
<dbReference type="InterPro" id="IPR029058">
    <property type="entry name" value="AB_hydrolase_fold"/>
</dbReference>
<keyword evidence="2" id="KW-0597">Phosphoprotein</keyword>
<dbReference type="GO" id="GO:0031177">
    <property type="term" value="F:phosphopantetheine binding"/>
    <property type="evidence" value="ECO:0007669"/>
    <property type="project" value="InterPro"/>
</dbReference>
<dbReference type="AlphaFoldDB" id="D7BRD6"/>